<keyword evidence="2" id="KW-0472">Membrane</keyword>
<keyword evidence="2" id="KW-1133">Transmembrane helix</keyword>
<evidence type="ECO:0000313" key="4">
    <source>
        <dbReference type="EMBL" id="UYF92403.1"/>
    </source>
</evidence>
<reference evidence="3 5" key="1">
    <citation type="journal article" date="2018" name="Biodegradation">
        <title>1,4-Dioxane degradation characteristics of Rhodococcus aetherivorans JCM 14343.</title>
        <authorList>
            <person name="Inoue D."/>
            <person name="Tsunoda T."/>
            <person name="Yamamoto N."/>
            <person name="Ike M."/>
            <person name="Sei K."/>
        </authorList>
    </citation>
    <scope>NUCLEOTIDE SEQUENCE [LARGE SCALE GENOMIC DNA]</scope>
    <source>
        <strain evidence="3 5">JCM 14343</strain>
    </source>
</reference>
<dbReference type="Proteomes" id="UP001163947">
    <property type="component" value="Chromosome"/>
</dbReference>
<dbReference type="RefSeq" id="WP_006930550.1">
    <property type="nucleotide sequence ID" value="NZ_BAAAYP010000015.1"/>
</dbReference>
<feature type="region of interest" description="Disordered" evidence="1">
    <location>
        <begin position="63"/>
        <end position="87"/>
    </location>
</feature>
<organism evidence="4 6">
    <name type="scientific">Rhodococcus aetherivorans</name>
    <dbReference type="NCBI Taxonomy" id="191292"/>
    <lineage>
        <taxon>Bacteria</taxon>
        <taxon>Bacillati</taxon>
        <taxon>Actinomycetota</taxon>
        <taxon>Actinomycetes</taxon>
        <taxon>Mycobacteriales</taxon>
        <taxon>Nocardiaceae</taxon>
        <taxon>Rhodococcus</taxon>
    </lineage>
</organism>
<name>A0A059MS58_9NOCA</name>
<evidence type="ECO:0000256" key="1">
    <source>
        <dbReference type="SAM" id="MobiDB-lite"/>
    </source>
</evidence>
<evidence type="ECO:0000313" key="6">
    <source>
        <dbReference type="Proteomes" id="UP001163947"/>
    </source>
</evidence>
<dbReference type="Proteomes" id="UP000325466">
    <property type="component" value="Unassembled WGS sequence"/>
</dbReference>
<dbReference type="GeneID" id="83622379"/>
<reference evidence="4" key="3">
    <citation type="submission" date="2022-09" db="EMBL/GenBank/DDBJ databases">
        <title>The genome sequence of Rhodococcus aetherivorans N1.</title>
        <authorList>
            <person name="Jiang W."/>
        </authorList>
    </citation>
    <scope>NUCLEOTIDE SEQUENCE</scope>
    <source>
        <strain evidence="4">N1</strain>
    </source>
</reference>
<accession>A0A0F6VIA5</accession>
<accession>N1M244</accession>
<keyword evidence="2" id="KW-0812">Transmembrane</keyword>
<evidence type="ECO:0000313" key="3">
    <source>
        <dbReference type="EMBL" id="GES34868.1"/>
    </source>
</evidence>
<sequence>MSILETTLIFVAIPVAIIVILGVFSVFTKPVPGTRPAEYKLGDKWDHDPMLWSAVDEVTTHGHHGGHHELVAGAPVDPIGGRASGKW</sequence>
<dbReference type="KEGG" id="rav:AAT18_10860"/>
<evidence type="ECO:0000313" key="5">
    <source>
        <dbReference type="Proteomes" id="UP000325466"/>
    </source>
</evidence>
<dbReference type="EMBL" id="BLAH01000004">
    <property type="protein sequence ID" value="GES34868.1"/>
    <property type="molecule type" value="Genomic_DNA"/>
</dbReference>
<feature type="transmembrane region" description="Helical" evidence="2">
    <location>
        <begin position="6"/>
        <end position="27"/>
    </location>
</feature>
<dbReference type="AlphaFoldDB" id="A0A059MS58"/>
<protein>
    <submittedName>
        <fullName evidence="4">Uncharacterized protein</fullName>
    </submittedName>
</protein>
<accession>A0A059MS58</accession>
<keyword evidence="5" id="KW-1185">Reference proteome</keyword>
<gene>
    <name evidence="4" type="ORF">OCS65_18140</name>
    <name evidence="3" type="ORF">RAJCM14343_0112</name>
</gene>
<proteinExistence type="predicted"/>
<dbReference type="EMBL" id="CP106982">
    <property type="protein sequence ID" value="UYF92403.1"/>
    <property type="molecule type" value="Genomic_DNA"/>
</dbReference>
<reference evidence="3" key="2">
    <citation type="submission" date="2019-10" db="EMBL/GenBank/DDBJ databases">
        <title>Draft genome sequence of Rhodococcus aetherivorans JCM 14343.</title>
        <authorList>
            <person name="Inoue D."/>
            <person name="Nakazawa M."/>
            <person name="Yamamoto N."/>
            <person name="Sei K."/>
            <person name="Ike M."/>
        </authorList>
    </citation>
    <scope>NUCLEOTIDE SEQUENCE</scope>
    <source>
        <strain evidence="3">JCM 14343</strain>
    </source>
</reference>
<evidence type="ECO:0000256" key="2">
    <source>
        <dbReference type="SAM" id="Phobius"/>
    </source>
</evidence>